<evidence type="ECO:0000256" key="3">
    <source>
        <dbReference type="ARBA" id="ARBA00022801"/>
    </source>
</evidence>
<dbReference type="GO" id="GO:0006508">
    <property type="term" value="P:proteolysis"/>
    <property type="evidence" value="ECO:0007669"/>
    <property type="project" value="UniProtKB-KW"/>
</dbReference>
<evidence type="ECO:0000256" key="1">
    <source>
        <dbReference type="ARBA" id="ARBA00022612"/>
    </source>
</evidence>
<dbReference type="EMBL" id="JAAAMJ010000010">
    <property type="protein sequence ID" value="NDV87769.1"/>
    <property type="molecule type" value="Genomic_DNA"/>
</dbReference>
<reference evidence="5 6" key="1">
    <citation type="submission" date="2020-01" db="EMBL/GenBank/DDBJ databases">
        <title>Genomes of bacteria type strains.</title>
        <authorList>
            <person name="Chen J."/>
            <person name="Zhu S."/>
            <person name="Chen J."/>
        </authorList>
    </citation>
    <scope>NUCLEOTIDE SEQUENCE [LARGE SCALE GENOMIC DNA]</scope>
    <source>
        <strain evidence="5 6">KCTC 52919</strain>
    </source>
</reference>
<evidence type="ECO:0000313" key="5">
    <source>
        <dbReference type="EMBL" id="NDV87769.1"/>
    </source>
</evidence>
<proteinExistence type="predicted"/>
<organism evidence="5 6">
    <name type="scientific">Aurantimonas aggregata</name>
    <dbReference type="NCBI Taxonomy" id="2047720"/>
    <lineage>
        <taxon>Bacteria</taxon>
        <taxon>Pseudomonadati</taxon>
        <taxon>Pseudomonadota</taxon>
        <taxon>Alphaproteobacteria</taxon>
        <taxon>Hyphomicrobiales</taxon>
        <taxon>Aurantimonadaceae</taxon>
        <taxon>Aurantimonas</taxon>
    </lineage>
</organism>
<keyword evidence="2 5" id="KW-0645">Protease</keyword>
<dbReference type="AlphaFoldDB" id="A0A6L9MIS7"/>
<dbReference type="Proteomes" id="UP000476332">
    <property type="component" value="Unassembled WGS sequence"/>
</dbReference>
<dbReference type="Pfam" id="PF04586">
    <property type="entry name" value="Peptidase_S78"/>
    <property type="match status" value="1"/>
</dbReference>
<evidence type="ECO:0000259" key="4">
    <source>
        <dbReference type="Pfam" id="PF04586"/>
    </source>
</evidence>
<dbReference type="NCBIfam" id="TIGR01543">
    <property type="entry name" value="proheadase_HK97"/>
    <property type="match status" value="1"/>
</dbReference>
<dbReference type="SUPFAM" id="SSF50789">
    <property type="entry name" value="Herpes virus serine proteinase, assemblin"/>
    <property type="match status" value="1"/>
</dbReference>
<keyword evidence="3" id="KW-0378">Hydrolase</keyword>
<dbReference type="GO" id="GO:0008233">
    <property type="term" value="F:peptidase activity"/>
    <property type="evidence" value="ECO:0007669"/>
    <property type="project" value="UniProtKB-KW"/>
</dbReference>
<evidence type="ECO:0000256" key="2">
    <source>
        <dbReference type="ARBA" id="ARBA00022670"/>
    </source>
</evidence>
<dbReference type="RefSeq" id="WP_163044522.1">
    <property type="nucleotide sequence ID" value="NZ_JAAAMJ010000010.1"/>
</dbReference>
<evidence type="ECO:0000313" key="6">
    <source>
        <dbReference type="Proteomes" id="UP000476332"/>
    </source>
</evidence>
<accession>A0A6L9MIS7</accession>
<feature type="domain" description="Prohead serine protease" evidence="4">
    <location>
        <begin position="14"/>
        <end position="145"/>
    </location>
</feature>
<sequence length="169" mass="18210">MSGRARALPMGEPGAAIRGYAALFGDPDTAGDLIEPGAFGASVRRRGTSGIRMLWQHDPARPIGVWTEIREDREGLYVEGRLALGTQAGREAAELVATGALDGLSIGFRPRLARRGVGATRRRLVTIDLWEVSLVTFPMHDRARLITPAFRRPAIAGSLPSPTEERGQA</sequence>
<keyword evidence="1" id="KW-1188">Viral release from host cell</keyword>
<comment type="caution">
    <text evidence="5">The sequence shown here is derived from an EMBL/GenBank/DDBJ whole genome shotgun (WGS) entry which is preliminary data.</text>
</comment>
<gene>
    <name evidence="5" type="ORF">GTW51_13765</name>
</gene>
<keyword evidence="6" id="KW-1185">Reference proteome</keyword>
<dbReference type="InterPro" id="IPR054613">
    <property type="entry name" value="Peptidase_S78_dom"/>
</dbReference>
<name>A0A6L9MIS7_9HYPH</name>
<dbReference type="InterPro" id="IPR006433">
    <property type="entry name" value="Prohead_protease"/>
</dbReference>
<protein>
    <submittedName>
        <fullName evidence="5">HK97 family phage prohead protease</fullName>
    </submittedName>
</protein>